<evidence type="ECO:0000256" key="2">
    <source>
        <dbReference type="ARBA" id="ARBA00006971"/>
    </source>
</evidence>
<dbReference type="GO" id="GO:0008233">
    <property type="term" value="F:peptidase activity"/>
    <property type="evidence" value="ECO:0007669"/>
    <property type="project" value="UniProtKB-KW"/>
</dbReference>
<protein>
    <recommendedName>
        <fullName evidence="6">Protein HflK</fullName>
    </recommendedName>
</protein>
<evidence type="ECO:0000256" key="7">
    <source>
        <dbReference type="SAM" id="MobiDB-lite"/>
    </source>
</evidence>
<comment type="caution">
    <text evidence="9">The sequence shown here is derived from an EMBL/GenBank/DDBJ whole genome shotgun (WGS) entry which is preliminary data.</text>
</comment>
<dbReference type="Gene3D" id="3.30.479.30">
    <property type="entry name" value="Band 7 domain"/>
    <property type="match status" value="1"/>
</dbReference>
<dbReference type="InterPro" id="IPR036013">
    <property type="entry name" value="Band_7/SPFH_dom_sf"/>
</dbReference>
<dbReference type="InterPro" id="IPR010201">
    <property type="entry name" value="HflK"/>
</dbReference>
<dbReference type="PANTHER" id="PTHR43327">
    <property type="entry name" value="STOMATIN-LIKE PROTEIN 2, MITOCHONDRIAL"/>
    <property type="match status" value="1"/>
</dbReference>
<dbReference type="CDD" id="cd03404">
    <property type="entry name" value="SPFH_HflK"/>
    <property type="match status" value="1"/>
</dbReference>
<organism evidence="9 10">
    <name type="scientific">Rhizobium metallidurans</name>
    <dbReference type="NCBI Taxonomy" id="1265931"/>
    <lineage>
        <taxon>Bacteria</taxon>
        <taxon>Pseudomonadati</taxon>
        <taxon>Pseudomonadota</taxon>
        <taxon>Alphaproteobacteria</taxon>
        <taxon>Hyphomicrobiales</taxon>
        <taxon>Rhizobiaceae</taxon>
        <taxon>Rhizobium/Agrobacterium group</taxon>
        <taxon>Rhizobium</taxon>
    </lineage>
</organism>
<evidence type="ECO:0000256" key="3">
    <source>
        <dbReference type="ARBA" id="ARBA00022692"/>
    </source>
</evidence>
<dbReference type="InterPro" id="IPR050710">
    <property type="entry name" value="Band7/mec-2_domain"/>
</dbReference>
<dbReference type="Pfam" id="PF01145">
    <property type="entry name" value="Band_7"/>
    <property type="match status" value="1"/>
</dbReference>
<dbReference type="RefSeq" id="WP_183898579.1">
    <property type="nucleotide sequence ID" value="NZ_JACIDW010000001.1"/>
</dbReference>
<dbReference type="PANTHER" id="PTHR43327:SF2">
    <property type="entry name" value="MODULATOR OF FTSH PROTEASE HFLK"/>
    <property type="match status" value="1"/>
</dbReference>
<feature type="compositionally biased region" description="Basic and acidic residues" evidence="7">
    <location>
        <begin position="7"/>
        <end position="23"/>
    </location>
</feature>
<gene>
    <name evidence="9" type="ORF">GGQ67_000494</name>
</gene>
<evidence type="ECO:0000313" key="10">
    <source>
        <dbReference type="Proteomes" id="UP000582090"/>
    </source>
</evidence>
<accession>A0A7W6GAQ9</accession>
<comment type="subunit">
    <text evidence="6">HflC and HflK may interact to form a multimeric complex.</text>
</comment>
<keyword evidence="4 6" id="KW-1133">Transmembrane helix</keyword>
<evidence type="ECO:0000256" key="6">
    <source>
        <dbReference type="RuleBase" id="RU364113"/>
    </source>
</evidence>
<feature type="transmembrane region" description="Helical" evidence="6">
    <location>
        <begin position="61"/>
        <end position="83"/>
    </location>
</feature>
<keyword evidence="9" id="KW-0645">Protease</keyword>
<evidence type="ECO:0000313" key="9">
    <source>
        <dbReference type="EMBL" id="MBB3962876.1"/>
    </source>
</evidence>
<dbReference type="AlphaFoldDB" id="A0A7W6GAQ9"/>
<keyword evidence="10" id="KW-1185">Reference proteome</keyword>
<sequence>MTGEGVGTDRADADAASPDAERARRGGVTGAVLRFLQWFATNPESPLSDLRTALGHIRPALVLWGALAIALVTYVSTGVYSVAPGEAAVVRRFGEIILPRVEPGLHYRMPWPIDQVDIVNVSNIRREQVGVVLPEEEHLHPEPLSKMQTLSGDTNVVDVEVIVQYQVRSPADYLFNIRYAPYRIVRDTLRAAVTRRVTNLPVDALLTSGRQSLQEAIREETQRQLDEYRSGLVIVGIDLQKAFPPADVADAFTAVNTAREERARVINEARGYANSLIPEARGQAQQIKADAEAYRSDVLARANGGADAFQSVLSEYRRNAAANGADVTRYRMYLETIEKIMPRVQVYTVDTSRGGKFNLRLSGDAAKNAPSIRRNQR</sequence>
<comment type="function">
    <text evidence="6">HflC and HflK could encode or regulate a protease.</text>
</comment>
<dbReference type="GO" id="GO:0006508">
    <property type="term" value="P:proteolysis"/>
    <property type="evidence" value="ECO:0007669"/>
    <property type="project" value="UniProtKB-KW"/>
</dbReference>
<dbReference type="GO" id="GO:0016020">
    <property type="term" value="C:membrane"/>
    <property type="evidence" value="ECO:0007669"/>
    <property type="project" value="UniProtKB-SubCell"/>
</dbReference>
<dbReference type="SUPFAM" id="SSF117892">
    <property type="entry name" value="Band 7/SPFH domain"/>
    <property type="match status" value="1"/>
</dbReference>
<feature type="region of interest" description="Disordered" evidence="7">
    <location>
        <begin position="1"/>
        <end position="23"/>
    </location>
</feature>
<dbReference type="Proteomes" id="UP000582090">
    <property type="component" value="Unassembled WGS sequence"/>
</dbReference>
<dbReference type="SMART" id="SM00244">
    <property type="entry name" value="PHB"/>
    <property type="match status" value="1"/>
</dbReference>
<keyword evidence="3 6" id="KW-0812">Transmembrane</keyword>
<evidence type="ECO:0000256" key="1">
    <source>
        <dbReference type="ARBA" id="ARBA00004167"/>
    </source>
</evidence>
<name>A0A7W6GAQ9_9HYPH</name>
<dbReference type="NCBIfam" id="TIGR01933">
    <property type="entry name" value="hflK"/>
    <property type="match status" value="1"/>
</dbReference>
<reference evidence="9 10" key="1">
    <citation type="submission" date="2020-08" db="EMBL/GenBank/DDBJ databases">
        <title>Genomic Encyclopedia of Type Strains, Phase IV (KMG-IV): sequencing the most valuable type-strain genomes for metagenomic binning, comparative biology and taxonomic classification.</title>
        <authorList>
            <person name="Goeker M."/>
        </authorList>
    </citation>
    <scope>NUCLEOTIDE SEQUENCE [LARGE SCALE GENOMIC DNA]</scope>
    <source>
        <strain evidence="9 10">DSM 26575</strain>
    </source>
</reference>
<keyword evidence="5 6" id="KW-0472">Membrane</keyword>
<dbReference type="InterPro" id="IPR001107">
    <property type="entry name" value="Band_7"/>
</dbReference>
<keyword evidence="9" id="KW-0378">Hydrolase</keyword>
<proteinExistence type="inferred from homology"/>
<evidence type="ECO:0000256" key="4">
    <source>
        <dbReference type="ARBA" id="ARBA00022989"/>
    </source>
</evidence>
<comment type="similarity">
    <text evidence="2 6">Belongs to the band 7/mec-2 family. HflK subfamily.</text>
</comment>
<comment type="subcellular location">
    <subcellularLocation>
        <location evidence="1">Membrane</location>
        <topology evidence="1">Single-pass membrane protein</topology>
    </subcellularLocation>
</comment>
<evidence type="ECO:0000256" key="5">
    <source>
        <dbReference type="ARBA" id="ARBA00023136"/>
    </source>
</evidence>
<feature type="domain" description="Band 7" evidence="8">
    <location>
        <begin position="77"/>
        <end position="256"/>
    </location>
</feature>
<evidence type="ECO:0000259" key="8">
    <source>
        <dbReference type="SMART" id="SM00244"/>
    </source>
</evidence>
<dbReference type="EMBL" id="JACIDW010000001">
    <property type="protein sequence ID" value="MBB3962876.1"/>
    <property type="molecule type" value="Genomic_DNA"/>
</dbReference>